<protein>
    <submittedName>
        <fullName evidence="1">Uncharacterized protein</fullName>
    </submittedName>
</protein>
<dbReference type="EMBL" id="LAZR01001774">
    <property type="protein sequence ID" value="KKN39254.1"/>
    <property type="molecule type" value="Genomic_DNA"/>
</dbReference>
<gene>
    <name evidence="1" type="ORF">LCGC14_0745370</name>
</gene>
<name>A0A0F9Q9S2_9ZZZZ</name>
<comment type="caution">
    <text evidence="1">The sequence shown here is derived from an EMBL/GenBank/DDBJ whole genome shotgun (WGS) entry which is preliminary data.</text>
</comment>
<accession>A0A0F9Q9S2</accession>
<sequence length="111" mass="12110">MKDYYTQVSGWVAEANGHQVEIVVFGPLPKPLSSRGFIGSVPAGGYCVVTDQGRAYLFCGGGPLAAYYVQEKLKLPEDEDVADAVTRKLAYAMGREPVLYEKLPPWKVRAG</sequence>
<evidence type="ECO:0000313" key="1">
    <source>
        <dbReference type="EMBL" id="KKN39254.1"/>
    </source>
</evidence>
<dbReference type="AlphaFoldDB" id="A0A0F9Q9S2"/>
<organism evidence="1">
    <name type="scientific">marine sediment metagenome</name>
    <dbReference type="NCBI Taxonomy" id="412755"/>
    <lineage>
        <taxon>unclassified sequences</taxon>
        <taxon>metagenomes</taxon>
        <taxon>ecological metagenomes</taxon>
    </lineage>
</organism>
<proteinExistence type="predicted"/>
<reference evidence="1" key="1">
    <citation type="journal article" date="2015" name="Nature">
        <title>Complex archaea that bridge the gap between prokaryotes and eukaryotes.</title>
        <authorList>
            <person name="Spang A."/>
            <person name="Saw J.H."/>
            <person name="Jorgensen S.L."/>
            <person name="Zaremba-Niedzwiedzka K."/>
            <person name="Martijn J."/>
            <person name="Lind A.E."/>
            <person name="van Eijk R."/>
            <person name="Schleper C."/>
            <person name="Guy L."/>
            <person name="Ettema T.J."/>
        </authorList>
    </citation>
    <scope>NUCLEOTIDE SEQUENCE</scope>
</reference>